<keyword evidence="3" id="KW-1185">Reference proteome</keyword>
<dbReference type="EMBL" id="OZ034822">
    <property type="protein sequence ID" value="CAL1413725.1"/>
    <property type="molecule type" value="Genomic_DNA"/>
</dbReference>
<reference evidence="2 3" key="1">
    <citation type="submission" date="2024-04" db="EMBL/GenBank/DDBJ databases">
        <authorList>
            <person name="Fracassetti M."/>
        </authorList>
    </citation>
    <scope>NUCLEOTIDE SEQUENCE [LARGE SCALE GENOMIC DNA]</scope>
</reference>
<sequence>MGQGHDDDDLFITDDLSSPDDNSDNTIRRSLRGLDDPRESCRRSLDKAITTIETMTTSSSLTFSPSTLKEMVTTEQDTPMAY</sequence>
<name>A0AAV2GWR8_9ROSI</name>
<evidence type="ECO:0000256" key="1">
    <source>
        <dbReference type="SAM" id="MobiDB-lite"/>
    </source>
</evidence>
<dbReference type="Proteomes" id="UP001497516">
    <property type="component" value="Chromosome 9"/>
</dbReference>
<feature type="compositionally biased region" description="Acidic residues" evidence="1">
    <location>
        <begin position="1"/>
        <end position="23"/>
    </location>
</feature>
<feature type="compositionally biased region" description="Basic and acidic residues" evidence="1">
    <location>
        <begin position="32"/>
        <end position="42"/>
    </location>
</feature>
<evidence type="ECO:0000313" key="2">
    <source>
        <dbReference type="EMBL" id="CAL1413725.1"/>
    </source>
</evidence>
<feature type="compositionally biased region" description="Polar residues" evidence="1">
    <location>
        <begin position="73"/>
        <end position="82"/>
    </location>
</feature>
<accession>A0AAV2GWR8</accession>
<feature type="region of interest" description="Disordered" evidence="1">
    <location>
        <begin position="1"/>
        <end position="42"/>
    </location>
</feature>
<dbReference type="AlphaFoldDB" id="A0AAV2GWR8"/>
<evidence type="ECO:0000313" key="3">
    <source>
        <dbReference type="Proteomes" id="UP001497516"/>
    </source>
</evidence>
<proteinExistence type="predicted"/>
<organism evidence="2 3">
    <name type="scientific">Linum trigynum</name>
    <dbReference type="NCBI Taxonomy" id="586398"/>
    <lineage>
        <taxon>Eukaryota</taxon>
        <taxon>Viridiplantae</taxon>
        <taxon>Streptophyta</taxon>
        <taxon>Embryophyta</taxon>
        <taxon>Tracheophyta</taxon>
        <taxon>Spermatophyta</taxon>
        <taxon>Magnoliopsida</taxon>
        <taxon>eudicotyledons</taxon>
        <taxon>Gunneridae</taxon>
        <taxon>Pentapetalae</taxon>
        <taxon>rosids</taxon>
        <taxon>fabids</taxon>
        <taxon>Malpighiales</taxon>
        <taxon>Linaceae</taxon>
        <taxon>Linum</taxon>
    </lineage>
</organism>
<feature type="region of interest" description="Disordered" evidence="1">
    <location>
        <begin position="59"/>
        <end position="82"/>
    </location>
</feature>
<protein>
    <submittedName>
        <fullName evidence="2">Uncharacterized protein</fullName>
    </submittedName>
</protein>
<gene>
    <name evidence="2" type="ORF">LTRI10_LOCUS52934</name>
</gene>